<dbReference type="GO" id="GO:0005524">
    <property type="term" value="F:ATP binding"/>
    <property type="evidence" value="ECO:0007669"/>
    <property type="project" value="UniProtKB-KW"/>
</dbReference>
<dbReference type="STRING" id="9233.A0A087RG89"/>
<gene>
    <name evidence="7" type="ORF">AS27_12374</name>
</gene>
<dbReference type="InterPro" id="IPR000961">
    <property type="entry name" value="AGC-kinase_C"/>
</dbReference>
<evidence type="ECO:0000259" key="6">
    <source>
        <dbReference type="PROSITE" id="PS51285"/>
    </source>
</evidence>
<evidence type="ECO:0000256" key="5">
    <source>
        <dbReference type="ARBA" id="ARBA00022840"/>
    </source>
</evidence>
<accession>A0A087RG89</accession>
<proteinExistence type="predicted"/>
<evidence type="ECO:0000313" key="7">
    <source>
        <dbReference type="EMBL" id="KFM12493.1"/>
    </source>
</evidence>
<evidence type="ECO:0000313" key="8">
    <source>
        <dbReference type="Proteomes" id="UP000053286"/>
    </source>
</evidence>
<evidence type="ECO:0000256" key="2">
    <source>
        <dbReference type="ARBA" id="ARBA00022679"/>
    </source>
</evidence>
<dbReference type="Pfam" id="PF00433">
    <property type="entry name" value="Pkinase_C"/>
    <property type="match status" value="1"/>
</dbReference>
<keyword evidence="3" id="KW-0547">Nucleotide-binding</keyword>
<reference evidence="7 8" key="1">
    <citation type="submission" date="2014-04" db="EMBL/GenBank/DDBJ databases">
        <title>Genome evolution of avian class.</title>
        <authorList>
            <person name="Zhang G."/>
            <person name="Li C."/>
        </authorList>
    </citation>
    <scope>NUCLEOTIDE SEQUENCE [LARGE SCALE GENOMIC DNA]</scope>
    <source>
        <strain evidence="7">BGI_AS27</strain>
    </source>
</reference>
<dbReference type="PROSITE" id="PS51285">
    <property type="entry name" value="AGC_KINASE_CTER"/>
    <property type="match status" value="1"/>
</dbReference>
<dbReference type="GO" id="GO:0004674">
    <property type="term" value="F:protein serine/threonine kinase activity"/>
    <property type="evidence" value="ECO:0007669"/>
    <property type="project" value="UniProtKB-KW"/>
</dbReference>
<dbReference type="Proteomes" id="UP000053286">
    <property type="component" value="Unassembled WGS sequence"/>
</dbReference>
<evidence type="ECO:0000256" key="1">
    <source>
        <dbReference type="ARBA" id="ARBA00022527"/>
    </source>
</evidence>
<protein>
    <submittedName>
        <fullName evidence="7">Protein kinase C beta type</fullName>
    </submittedName>
</protein>
<evidence type="ECO:0000256" key="4">
    <source>
        <dbReference type="ARBA" id="ARBA00022777"/>
    </source>
</evidence>
<dbReference type="AlphaFoldDB" id="A0A087RG89"/>
<keyword evidence="8" id="KW-1185">Reference proteome</keyword>
<organism evidence="7 8">
    <name type="scientific">Aptenodytes forsteri</name>
    <name type="common">Emperor penguin</name>
    <dbReference type="NCBI Taxonomy" id="9233"/>
    <lineage>
        <taxon>Eukaryota</taxon>
        <taxon>Metazoa</taxon>
        <taxon>Chordata</taxon>
        <taxon>Craniata</taxon>
        <taxon>Vertebrata</taxon>
        <taxon>Euteleostomi</taxon>
        <taxon>Archelosauria</taxon>
        <taxon>Archosauria</taxon>
        <taxon>Dinosauria</taxon>
        <taxon>Saurischia</taxon>
        <taxon>Theropoda</taxon>
        <taxon>Coelurosauria</taxon>
        <taxon>Aves</taxon>
        <taxon>Neognathae</taxon>
        <taxon>Neoaves</taxon>
        <taxon>Aequornithes</taxon>
        <taxon>Sphenisciformes</taxon>
        <taxon>Spheniscidae</taxon>
        <taxon>Aptenodytes</taxon>
    </lineage>
</organism>
<sequence>RDTSNFDKEFTRQPVELTPTDKLFIMNLDQNEFAGFSYTNPEF</sequence>
<feature type="non-terminal residue" evidence="7">
    <location>
        <position position="1"/>
    </location>
</feature>
<evidence type="ECO:0000256" key="3">
    <source>
        <dbReference type="ARBA" id="ARBA00022741"/>
    </source>
</evidence>
<feature type="domain" description="AGC-kinase C-terminal" evidence="6">
    <location>
        <begin position="1"/>
        <end position="43"/>
    </location>
</feature>
<dbReference type="InterPro" id="IPR017892">
    <property type="entry name" value="Pkinase_C"/>
</dbReference>
<keyword evidence="1" id="KW-0723">Serine/threonine-protein kinase</keyword>
<dbReference type="EMBL" id="KL226347">
    <property type="protein sequence ID" value="KFM12493.1"/>
    <property type="molecule type" value="Genomic_DNA"/>
</dbReference>
<keyword evidence="5" id="KW-0067">ATP-binding</keyword>
<keyword evidence="4 7" id="KW-0418">Kinase</keyword>
<feature type="non-terminal residue" evidence="7">
    <location>
        <position position="43"/>
    </location>
</feature>
<name>A0A087RG89_APTFO</name>
<dbReference type="Gene3D" id="3.30.200.20">
    <property type="entry name" value="Phosphorylase Kinase, domain 1"/>
    <property type="match status" value="1"/>
</dbReference>
<keyword evidence="2" id="KW-0808">Transferase</keyword>